<keyword evidence="12" id="KW-1185">Reference proteome</keyword>
<keyword evidence="5 9" id="KW-0560">Oxidoreductase</keyword>
<comment type="pathway">
    <text evidence="2 9">Amino-acid biosynthesis; L-serine biosynthesis; L-serine from 3-phospho-D-glycerate: step 1/3.</text>
</comment>
<dbReference type="GO" id="GO:0006564">
    <property type="term" value="P:L-serine biosynthetic process"/>
    <property type="evidence" value="ECO:0007669"/>
    <property type="project" value="UniProtKB-UniRule"/>
</dbReference>
<dbReference type="InterPro" id="IPR029753">
    <property type="entry name" value="D-isomer_DH_CS"/>
</dbReference>
<dbReference type="GO" id="GO:0004617">
    <property type="term" value="F:phosphoglycerate dehydrogenase activity"/>
    <property type="evidence" value="ECO:0007669"/>
    <property type="project" value="UniProtKB-UniRule"/>
</dbReference>
<sequence length="542" mass="58752">MKIIVTDEVASEGLALLKQDPRVEMDVRLGLSKEELLKAIGDYEVIITRSGTTVDRDVLDAGKKLKMVARAGVGIDNVDVEYASSRGVIVVNAPFGNTNSAAEHTMALLLSACRNVTVANASLKKGEWKRAPFTGVELKGKTAGVIGLGKVGGRVATRLKAFECEVLACDPYIAAKRAHDLGVKLVTHDEIYKNCDIITVHTPLNDETMGMIGDREFGLMKSGVIILNVARGGVIGEAPLLANLKSGKIALAAVDVWSEEPPKTDLLKELISQDKLVVTPHLGANTFEAQVNVAVDVSKEVLNYLDEQPLENAVNIPRFDLALMDQMRPFLNLMSTMCDFGIQLVDTNISKVSFSFFGSIAHYDCTPITVCGLAALLNKVVEQDVNMVNASLIAEQMGIAVEESKSTQTDAFSNLITLVLEGEGGKRRLISGTLFEGIPRIVRLRDYTMDFTPEEHMLLMHYADRPGMIGKIGTIMGQHEINIASMNLGRSEKKGEAMVILSIDSAVPPVVVEEIKKATEATFIKALHMPTAKCNRCRSCGN</sequence>
<keyword evidence="6 9" id="KW-0520">NAD</keyword>
<protein>
    <recommendedName>
        <fullName evidence="4 9">D-3-phosphoglycerate dehydrogenase</fullName>
        <ecNumber evidence="9">1.1.1.95</ecNumber>
    </recommendedName>
</protein>
<dbReference type="Pfam" id="PF19304">
    <property type="entry name" value="PGDH_inter"/>
    <property type="match status" value="1"/>
</dbReference>
<dbReference type="PROSITE" id="PS00670">
    <property type="entry name" value="D_2_HYDROXYACID_DH_2"/>
    <property type="match status" value="1"/>
</dbReference>
<comment type="caution">
    <text evidence="11">The sequence shown here is derived from an EMBL/GenBank/DDBJ whole genome shotgun (WGS) entry which is preliminary data.</text>
</comment>
<evidence type="ECO:0000256" key="4">
    <source>
        <dbReference type="ARBA" id="ARBA00021582"/>
    </source>
</evidence>
<organism evidence="11 12">
    <name type="scientific">Geoanaerobacter pelophilus</name>
    <dbReference type="NCBI Taxonomy" id="60036"/>
    <lineage>
        <taxon>Bacteria</taxon>
        <taxon>Pseudomonadati</taxon>
        <taxon>Thermodesulfobacteriota</taxon>
        <taxon>Desulfuromonadia</taxon>
        <taxon>Geobacterales</taxon>
        <taxon>Geobacteraceae</taxon>
        <taxon>Geoanaerobacter</taxon>
    </lineage>
</organism>
<dbReference type="PROSITE" id="PS51671">
    <property type="entry name" value="ACT"/>
    <property type="match status" value="1"/>
</dbReference>
<dbReference type="RefSeq" id="WP_214169724.1">
    <property type="nucleotide sequence ID" value="NZ_JAHCVJ010000001.1"/>
</dbReference>
<dbReference type="CDD" id="cd12173">
    <property type="entry name" value="PGDH_4"/>
    <property type="match status" value="1"/>
</dbReference>
<evidence type="ECO:0000256" key="5">
    <source>
        <dbReference type="ARBA" id="ARBA00023002"/>
    </source>
</evidence>
<dbReference type="InterPro" id="IPR006140">
    <property type="entry name" value="D-isomer_DH_NAD-bd"/>
</dbReference>
<dbReference type="SUPFAM" id="SSF55021">
    <property type="entry name" value="ACT-like"/>
    <property type="match status" value="1"/>
</dbReference>
<dbReference type="SUPFAM" id="SSF52283">
    <property type="entry name" value="Formate/glycerate dehydrogenase catalytic domain-like"/>
    <property type="match status" value="1"/>
</dbReference>
<dbReference type="Pfam" id="PF02826">
    <property type="entry name" value="2-Hacid_dh_C"/>
    <property type="match status" value="1"/>
</dbReference>
<dbReference type="InterPro" id="IPR029752">
    <property type="entry name" value="D-isomer_DH_CS1"/>
</dbReference>
<dbReference type="Gene3D" id="3.40.50.720">
    <property type="entry name" value="NAD(P)-binding Rossmann-like Domain"/>
    <property type="match status" value="2"/>
</dbReference>
<evidence type="ECO:0000259" key="10">
    <source>
        <dbReference type="PROSITE" id="PS51671"/>
    </source>
</evidence>
<evidence type="ECO:0000313" key="12">
    <source>
        <dbReference type="Proteomes" id="UP000811899"/>
    </source>
</evidence>
<dbReference type="Gene3D" id="3.30.70.260">
    <property type="match status" value="1"/>
</dbReference>
<comment type="similarity">
    <text evidence="3 9">Belongs to the D-isomer specific 2-hydroxyacid dehydrogenase family.</text>
</comment>
<dbReference type="InterPro" id="IPR006139">
    <property type="entry name" value="D-isomer_2_OHA_DH_cat_dom"/>
</dbReference>
<dbReference type="Proteomes" id="UP000811899">
    <property type="component" value="Unassembled WGS sequence"/>
</dbReference>
<accession>A0AAW4KX78</accession>
<dbReference type="SUPFAM" id="SSF143548">
    <property type="entry name" value="Serine metabolism enzymes domain"/>
    <property type="match status" value="1"/>
</dbReference>
<dbReference type="FunFam" id="3.30.70.260:FF:000008">
    <property type="entry name" value="D-3-phosphoglycerate dehydrogenase, chloroplastic"/>
    <property type="match status" value="1"/>
</dbReference>
<evidence type="ECO:0000256" key="8">
    <source>
        <dbReference type="ARBA" id="ARBA00048731"/>
    </source>
</evidence>
<comment type="function">
    <text evidence="1">Catalyzes the reversible oxidation of 3-phospho-D-glycerate to 3-phosphonooxypyruvate, the first step of the phosphorylated L-serine biosynthesis pathway. Also catalyzes the reversible oxidation of 2-hydroxyglutarate to 2-oxoglutarate.</text>
</comment>
<dbReference type="EMBL" id="JAHCVJ010000001">
    <property type="protein sequence ID" value="MBT0662939.1"/>
    <property type="molecule type" value="Genomic_DNA"/>
</dbReference>
<evidence type="ECO:0000256" key="1">
    <source>
        <dbReference type="ARBA" id="ARBA00003800"/>
    </source>
</evidence>
<dbReference type="PANTHER" id="PTHR42938">
    <property type="entry name" value="FORMATE DEHYDROGENASE 1"/>
    <property type="match status" value="1"/>
</dbReference>
<keyword evidence="9" id="KW-0718">Serine biosynthesis</keyword>
<comment type="catalytic activity">
    <reaction evidence="7">
        <text>(R)-2-hydroxyglutarate + NAD(+) = 2-oxoglutarate + NADH + H(+)</text>
        <dbReference type="Rhea" id="RHEA:49612"/>
        <dbReference type="ChEBI" id="CHEBI:15378"/>
        <dbReference type="ChEBI" id="CHEBI:15801"/>
        <dbReference type="ChEBI" id="CHEBI:16810"/>
        <dbReference type="ChEBI" id="CHEBI:57540"/>
        <dbReference type="ChEBI" id="CHEBI:57945"/>
        <dbReference type="EC" id="1.1.1.399"/>
    </reaction>
</comment>
<evidence type="ECO:0000256" key="7">
    <source>
        <dbReference type="ARBA" id="ARBA00048126"/>
    </source>
</evidence>
<dbReference type="PANTHER" id="PTHR42938:SF47">
    <property type="entry name" value="HYDROXYPYRUVATE REDUCTASE"/>
    <property type="match status" value="1"/>
</dbReference>
<proteinExistence type="inferred from homology"/>
<dbReference type="InterPro" id="IPR045626">
    <property type="entry name" value="PGDH_ASB_dom"/>
</dbReference>
<dbReference type="InterPro" id="IPR036291">
    <property type="entry name" value="NAD(P)-bd_dom_sf"/>
</dbReference>
<dbReference type="PROSITE" id="PS00065">
    <property type="entry name" value="D_2_HYDROXYACID_DH_1"/>
    <property type="match status" value="1"/>
</dbReference>
<name>A0AAW4KX78_9BACT</name>
<dbReference type="InterPro" id="IPR045865">
    <property type="entry name" value="ACT-like_dom_sf"/>
</dbReference>
<feature type="domain" description="ACT" evidence="10">
    <location>
        <begin position="457"/>
        <end position="539"/>
    </location>
</feature>
<dbReference type="NCBIfam" id="TIGR01327">
    <property type="entry name" value="PGDH"/>
    <property type="match status" value="1"/>
</dbReference>
<comment type="catalytic activity">
    <reaction evidence="8 9">
        <text>(2R)-3-phosphoglycerate + NAD(+) = 3-phosphooxypyruvate + NADH + H(+)</text>
        <dbReference type="Rhea" id="RHEA:12641"/>
        <dbReference type="ChEBI" id="CHEBI:15378"/>
        <dbReference type="ChEBI" id="CHEBI:18110"/>
        <dbReference type="ChEBI" id="CHEBI:57540"/>
        <dbReference type="ChEBI" id="CHEBI:57945"/>
        <dbReference type="ChEBI" id="CHEBI:58272"/>
        <dbReference type="EC" id="1.1.1.95"/>
    </reaction>
</comment>
<dbReference type="InterPro" id="IPR002912">
    <property type="entry name" value="ACT_dom"/>
</dbReference>
<evidence type="ECO:0000256" key="3">
    <source>
        <dbReference type="ARBA" id="ARBA00005854"/>
    </source>
</evidence>
<dbReference type="InterPro" id="IPR006236">
    <property type="entry name" value="PGDH"/>
</dbReference>
<gene>
    <name evidence="11" type="primary">serA</name>
    <name evidence="11" type="ORF">KI809_01395</name>
</gene>
<evidence type="ECO:0000256" key="2">
    <source>
        <dbReference type="ARBA" id="ARBA00005216"/>
    </source>
</evidence>
<dbReference type="EC" id="1.1.1.95" evidence="9"/>
<dbReference type="SUPFAM" id="SSF51735">
    <property type="entry name" value="NAD(P)-binding Rossmann-fold domains"/>
    <property type="match status" value="1"/>
</dbReference>
<dbReference type="CDD" id="cd04902">
    <property type="entry name" value="ACT_3PGDH-xct"/>
    <property type="match status" value="1"/>
</dbReference>
<dbReference type="AlphaFoldDB" id="A0AAW4KX78"/>
<evidence type="ECO:0000256" key="9">
    <source>
        <dbReference type="RuleBase" id="RU363003"/>
    </source>
</evidence>
<dbReference type="Pfam" id="PF01842">
    <property type="entry name" value="ACT"/>
    <property type="match status" value="1"/>
</dbReference>
<dbReference type="Pfam" id="PF00389">
    <property type="entry name" value="2-Hacid_dh"/>
    <property type="match status" value="1"/>
</dbReference>
<dbReference type="InterPro" id="IPR029009">
    <property type="entry name" value="ASB_dom_sf"/>
</dbReference>
<evidence type="ECO:0000313" key="11">
    <source>
        <dbReference type="EMBL" id="MBT0662939.1"/>
    </source>
</evidence>
<dbReference type="GO" id="GO:0051287">
    <property type="term" value="F:NAD binding"/>
    <property type="evidence" value="ECO:0007669"/>
    <property type="project" value="UniProtKB-UniRule"/>
</dbReference>
<dbReference type="FunFam" id="3.40.50.720:FF:000021">
    <property type="entry name" value="D-3-phosphoglycerate dehydrogenase"/>
    <property type="match status" value="1"/>
</dbReference>
<evidence type="ECO:0000256" key="6">
    <source>
        <dbReference type="ARBA" id="ARBA00023027"/>
    </source>
</evidence>
<keyword evidence="9" id="KW-0028">Amino-acid biosynthesis</keyword>
<dbReference type="Gene3D" id="3.30.1330.90">
    <property type="entry name" value="D-3-phosphoglycerate dehydrogenase, domain 3"/>
    <property type="match status" value="1"/>
</dbReference>
<reference evidence="11 12" key="1">
    <citation type="submission" date="2021-05" db="EMBL/GenBank/DDBJ databases">
        <title>The draft genome of Geobacter pelophilus DSM 12255.</title>
        <authorList>
            <person name="Xu Z."/>
            <person name="Masuda Y."/>
            <person name="Itoh H."/>
            <person name="Senoo K."/>
        </authorList>
    </citation>
    <scope>NUCLEOTIDE SEQUENCE [LARGE SCALE GENOMIC DNA]</scope>
    <source>
        <strain evidence="11 12">DSM 12255</strain>
    </source>
</reference>